<protein>
    <recommendedName>
        <fullName evidence="3">Ribosomal RNA small subunit methyltransferase J</fullName>
        <ecNumber evidence="3">2.1.1.242</ecNumber>
    </recommendedName>
    <alternativeName>
        <fullName evidence="3">16S rRNA m2G1516 methyltransferase</fullName>
    </alternativeName>
    <alternativeName>
        <fullName evidence="3">rRNA (guanine-N(2)-)-methyltransferase</fullName>
    </alternativeName>
</protein>
<accession>J3TY26</accession>
<dbReference type="PANTHER" id="PTHR36112">
    <property type="entry name" value="RIBOSOMAL RNA SMALL SUBUNIT METHYLTRANSFERASE J"/>
    <property type="match status" value="1"/>
</dbReference>
<dbReference type="EC" id="2.1.1.242" evidence="3"/>
<feature type="binding site" evidence="3">
    <location>
        <begin position="154"/>
        <end position="155"/>
    </location>
    <ligand>
        <name>S-adenosyl-L-methionine</name>
        <dbReference type="ChEBI" id="CHEBI:59789"/>
    </ligand>
</feature>
<keyword evidence="3" id="KW-0808">Transferase</keyword>
<comment type="function">
    <text evidence="3">Specifically methylates the guanosine in position 1516 of 16S rRNA.</text>
</comment>
<dbReference type="RefSeq" id="WP_014888527.1">
    <property type="nucleotide sequence ID" value="NC_018419.1"/>
</dbReference>
<feature type="binding site" evidence="3">
    <location>
        <position position="172"/>
    </location>
    <ligand>
        <name>S-adenosyl-L-methionine</name>
        <dbReference type="ChEBI" id="CHEBI:59789"/>
    </ligand>
</feature>
<gene>
    <name evidence="3" type="primary">rsmJ</name>
    <name evidence="4" type="ORF">A359_08640</name>
</gene>
<evidence type="ECO:0000313" key="4">
    <source>
        <dbReference type="EMBL" id="AFP85230.1"/>
    </source>
</evidence>
<dbReference type="Gene3D" id="3.40.50.150">
    <property type="entry name" value="Vaccinia Virus protein VP39"/>
    <property type="match status" value="1"/>
</dbReference>
<name>J3TY26_9ENTR</name>
<dbReference type="HOGENOM" id="CLU_076324_0_0_6"/>
<feature type="binding site" evidence="3">
    <location>
        <begin position="102"/>
        <end position="103"/>
    </location>
    <ligand>
        <name>S-adenosyl-L-methionine</name>
        <dbReference type="ChEBI" id="CHEBI:59789"/>
    </ligand>
</feature>
<keyword evidence="1 3" id="KW-0489">Methyltransferase</keyword>
<evidence type="ECO:0000256" key="2">
    <source>
        <dbReference type="ARBA" id="ARBA00022691"/>
    </source>
</evidence>
<dbReference type="GO" id="GO:0008990">
    <property type="term" value="F:rRNA (guanine-N2-)-methyltransferase activity"/>
    <property type="evidence" value="ECO:0007669"/>
    <property type="project" value="UniProtKB-UniRule"/>
</dbReference>
<dbReference type="KEGG" id="sect:A359_08640"/>
<proteinExistence type="inferred from homology"/>
<dbReference type="GO" id="GO:0005737">
    <property type="term" value="C:cytoplasm"/>
    <property type="evidence" value="ECO:0007669"/>
    <property type="project" value="UniProtKB-SubCell"/>
</dbReference>
<comment type="similarity">
    <text evidence="3">Belongs to the methyltransferase superfamily. RsmJ family.</text>
</comment>
<dbReference type="InterPro" id="IPR007536">
    <property type="entry name" value="16SrRNA_methylTrfase_J"/>
</dbReference>
<dbReference type="InterPro" id="IPR029063">
    <property type="entry name" value="SAM-dependent_MTases_sf"/>
</dbReference>
<dbReference type="PATRIC" id="fig|1199245.3.peg.993"/>
<sequence length="250" mass="27626">MNAILLQHEADIDSVFFRALATRWGFISDDRAVMSLVMTAKRLELRKRDEPKLGAISVDFLSGTMAYRHRYGNKRLEAVAKAVGVKGKWRPSVLDATAGLGRDAFVLACLGCHVKMFERHPVVAALLDDGLRRAYADPNVGPWLVERLKLYHGSSFNALAHDSPAPDVVYIDPMFPYRKKTALVKKEMQILQLLVGSDEDAAALLAPARALAVRRVVVKRPNNAPSLSGKAAPAFIATKKHRFDLYPPLA</sequence>
<dbReference type="STRING" id="1199245.A359_08640"/>
<keyword evidence="2 3" id="KW-0949">S-adenosyl-L-methionine</keyword>
<dbReference type="CDD" id="cd02440">
    <property type="entry name" value="AdoMet_MTases"/>
    <property type="match status" value="1"/>
</dbReference>
<evidence type="ECO:0000256" key="1">
    <source>
        <dbReference type="ARBA" id="ARBA00022603"/>
    </source>
</evidence>
<evidence type="ECO:0000313" key="5">
    <source>
        <dbReference type="Proteomes" id="UP000003936"/>
    </source>
</evidence>
<keyword evidence="3" id="KW-0963">Cytoplasm</keyword>
<dbReference type="HAMAP" id="MF_01523">
    <property type="entry name" value="16SrRNA_methyltr_J"/>
    <property type="match status" value="1"/>
</dbReference>
<feature type="binding site" evidence="3">
    <location>
        <begin position="118"/>
        <end position="119"/>
    </location>
    <ligand>
        <name>S-adenosyl-L-methionine</name>
        <dbReference type="ChEBI" id="CHEBI:59789"/>
    </ligand>
</feature>
<keyword evidence="5" id="KW-1185">Reference proteome</keyword>
<dbReference type="AlphaFoldDB" id="J3TY26"/>
<keyword evidence="3" id="KW-0698">rRNA processing</keyword>
<comment type="catalytic activity">
    <reaction evidence="3">
        <text>guanosine(1516) in 16S rRNA + S-adenosyl-L-methionine = N(2)-methylguanosine(1516) in 16S rRNA + S-adenosyl-L-homocysteine + H(+)</text>
        <dbReference type="Rhea" id="RHEA:43220"/>
        <dbReference type="Rhea" id="RHEA-COMP:10412"/>
        <dbReference type="Rhea" id="RHEA-COMP:10413"/>
        <dbReference type="ChEBI" id="CHEBI:15378"/>
        <dbReference type="ChEBI" id="CHEBI:57856"/>
        <dbReference type="ChEBI" id="CHEBI:59789"/>
        <dbReference type="ChEBI" id="CHEBI:74269"/>
        <dbReference type="ChEBI" id="CHEBI:74481"/>
        <dbReference type="EC" id="2.1.1.242"/>
    </reaction>
</comment>
<reference evidence="4 5" key="1">
    <citation type="journal article" date="2012" name="Mol. Biol. Evol.">
        <title>Genome reduction and co-evolution between the primary and secondary bacterial symbionts of psyllids.</title>
        <authorList>
            <person name="Sloan D.B."/>
            <person name="Moran N.A."/>
        </authorList>
    </citation>
    <scope>NUCLEOTIDE SEQUENCE [LARGE SCALE GENOMIC DNA]</scope>
    <source>
        <strain evidence="4">Ceuc_S</strain>
    </source>
</reference>
<comment type="subcellular location">
    <subcellularLocation>
        <location evidence="3">Cytoplasm</location>
    </subcellularLocation>
</comment>
<dbReference type="SUPFAM" id="SSF53335">
    <property type="entry name" value="S-adenosyl-L-methionine-dependent methyltransferases"/>
    <property type="match status" value="1"/>
</dbReference>
<dbReference type="PANTHER" id="PTHR36112:SF1">
    <property type="entry name" value="RIBOSOMAL RNA SMALL SUBUNIT METHYLTRANSFERASE J"/>
    <property type="match status" value="1"/>
</dbReference>
<dbReference type="Gene3D" id="3.40.1630.10">
    <property type="entry name" value="YhiQ-like domain"/>
    <property type="match status" value="1"/>
</dbReference>
<dbReference type="Pfam" id="PF04445">
    <property type="entry name" value="SAM_MT"/>
    <property type="match status" value="1"/>
</dbReference>
<organism evidence="4 5">
    <name type="scientific">secondary endosymbiont of Ctenarytaina eucalypti</name>
    <dbReference type="NCBI Taxonomy" id="1199245"/>
    <lineage>
        <taxon>Bacteria</taxon>
        <taxon>Pseudomonadati</taxon>
        <taxon>Pseudomonadota</taxon>
        <taxon>Gammaproteobacteria</taxon>
        <taxon>Enterobacterales</taxon>
        <taxon>Enterobacteriaceae</taxon>
        <taxon>aphid secondary symbionts</taxon>
    </lineage>
</organism>
<dbReference type="Proteomes" id="UP000003936">
    <property type="component" value="Chromosome"/>
</dbReference>
<dbReference type="EMBL" id="CP003546">
    <property type="protein sequence ID" value="AFP85230.1"/>
    <property type="molecule type" value="Genomic_DNA"/>
</dbReference>
<evidence type="ECO:0000256" key="3">
    <source>
        <dbReference type="HAMAP-Rule" id="MF_01523"/>
    </source>
</evidence>